<gene>
    <name evidence="4" type="ORF">PV07_02211</name>
</gene>
<evidence type="ECO:0000259" key="3">
    <source>
        <dbReference type="Pfam" id="PF23544"/>
    </source>
</evidence>
<evidence type="ECO:0000313" key="4">
    <source>
        <dbReference type="EMBL" id="KIW35521.1"/>
    </source>
</evidence>
<organism evidence="4 5">
    <name type="scientific">Cladophialophora immunda</name>
    <dbReference type="NCBI Taxonomy" id="569365"/>
    <lineage>
        <taxon>Eukaryota</taxon>
        <taxon>Fungi</taxon>
        <taxon>Dikarya</taxon>
        <taxon>Ascomycota</taxon>
        <taxon>Pezizomycotina</taxon>
        <taxon>Eurotiomycetes</taxon>
        <taxon>Chaetothyriomycetidae</taxon>
        <taxon>Chaetothyriales</taxon>
        <taxon>Herpotrichiellaceae</taxon>
        <taxon>Cladophialophora</taxon>
    </lineage>
</organism>
<dbReference type="Proteomes" id="UP000054466">
    <property type="component" value="Unassembled WGS sequence"/>
</dbReference>
<dbReference type="AlphaFoldDB" id="A0A0D2A5C5"/>
<sequence length="610" mass="67568">MISKPTLRIGSVSSTTGDNPHAMARMVQHGNVDVIIGDWLSEMNIAWNAIVKQQNPELGYEKGFLDQLEECLDDIVAQGLKVITNAGALNTRSLAREVGRLCKSRGYDVPVAAVLGDDVPDVISQLGQRRNDFKHLDHEEKQLDDWELKPVCGAAYIGCRGIVEALHSGAQIVICGRCTDASPLMGAAAWRFQWSEDDYNALAGALVAGHLTECGPYVTGANFTGFKEILDDLVDLTFPIAEINSKGECVVTTLSVGGGRVTEDTVRAQILYELQGHLYLNPDVVADLSQIKVEAEPSTGDRIRISGVKGLPPPPTTKVMFTAPGGYQAEATFYLNGLDIGDKVKMMRRQLDHIFKDHKFSKLSIELYGTSPEDPVSQQAGTVFFRIFAQARRLEDISAAKFKIPIYALRMQAYPGYHMNLDFRTMDPKPFMEIFPALISQDAIKVQVELEDSGRLIDIPPPQHTAEYPRIRPSYETASPVDLTSFGRTRKVPLGSIVHARSGDKADNSNIGFFSRSQYDDEYEWLQAFLTVERLKLLLGDDWYDGDTSRRVERVEFVGIKAVHFRILDNLSGGIASSERIDGLGKGIGEFLRSRLVDVPLKFLERGRIS</sequence>
<dbReference type="Pfam" id="PF23544">
    <property type="entry name" value="AtuA_ferredoxin"/>
    <property type="match status" value="1"/>
</dbReference>
<dbReference type="PANTHER" id="PTHR47585:SF2">
    <property type="entry name" value="DUF1446 DOMAIN PROTEIN (AFU_ORTHOLOGUE AFUA_6G11420)"/>
    <property type="match status" value="1"/>
</dbReference>
<dbReference type="InterPro" id="IPR056362">
    <property type="entry name" value="AtuA-like_ferredoxin_dom"/>
</dbReference>
<dbReference type="RefSeq" id="XP_016255737.1">
    <property type="nucleotide sequence ID" value="XM_016388809.1"/>
</dbReference>
<dbReference type="PANTHER" id="PTHR47585">
    <property type="match status" value="1"/>
</dbReference>
<dbReference type="EMBL" id="KN847040">
    <property type="protein sequence ID" value="KIW35521.1"/>
    <property type="molecule type" value="Genomic_DNA"/>
</dbReference>
<accession>A0A0D2A5C5</accession>
<reference evidence="4 5" key="1">
    <citation type="submission" date="2015-01" db="EMBL/GenBank/DDBJ databases">
        <title>The Genome Sequence of Cladophialophora immunda CBS83496.</title>
        <authorList>
            <consortium name="The Broad Institute Genomics Platform"/>
            <person name="Cuomo C."/>
            <person name="de Hoog S."/>
            <person name="Gorbushina A."/>
            <person name="Stielow B."/>
            <person name="Teixiera M."/>
            <person name="Abouelleil A."/>
            <person name="Chapman S.B."/>
            <person name="Priest M."/>
            <person name="Young S.K."/>
            <person name="Wortman J."/>
            <person name="Nusbaum C."/>
            <person name="Birren B."/>
        </authorList>
    </citation>
    <scope>NUCLEOTIDE SEQUENCE [LARGE SCALE GENOMIC DNA]</scope>
    <source>
        <strain evidence="4 5">CBS 83496</strain>
    </source>
</reference>
<keyword evidence="5" id="KW-1185">Reference proteome</keyword>
<evidence type="ECO:0000259" key="2">
    <source>
        <dbReference type="Pfam" id="PF07287"/>
    </source>
</evidence>
<dbReference type="GeneID" id="27341405"/>
<evidence type="ECO:0000313" key="5">
    <source>
        <dbReference type="Proteomes" id="UP000054466"/>
    </source>
</evidence>
<feature type="region of interest" description="Disordered" evidence="1">
    <location>
        <begin position="1"/>
        <end position="21"/>
    </location>
</feature>
<evidence type="ECO:0008006" key="6">
    <source>
        <dbReference type="Google" id="ProtNLM"/>
    </source>
</evidence>
<name>A0A0D2A5C5_9EURO</name>
<feature type="domain" description="AtuA-like ferredoxin-fold" evidence="3">
    <location>
        <begin position="492"/>
        <end position="594"/>
    </location>
</feature>
<dbReference type="InterPro" id="IPR010839">
    <property type="entry name" value="AtuA_N"/>
</dbReference>
<proteinExistence type="predicted"/>
<dbReference type="VEuPathDB" id="FungiDB:PV07_02211"/>
<protein>
    <recommendedName>
        <fullName evidence="6">DUF1446-domain-containing protein</fullName>
    </recommendedName>
</protein>
<feature type="domain" description="Acyclic terpene utilisation N-terminal" evidence="2">
    <location>
        <begin position="7"/>
        <end position="449"/>
    </location>
</feature>
<evidence type="ECO:0000256" key="1">
    <source>
        <dbReference type="SAM" id="MobiDB-lite"/>
    </source>
</evidence>
<dbReference type="HOGENOM" id="CLU_012617_0_0_1"/>
<dbReference type="Pfam" id="PF07287">
    <property type="entry name" value="AtuA"/>
    <property type="match status" value="1"/>
</dbReference>
<dbReference type="OrthoDB" id="10265871at2759"/>